<evidence type="ECO:0000313" key="1">
    <source>
        <dbReference type="EMBL" id="CAD7278030.1"/>
    </source>
</evidence>
<proteinExistence type="predicted"/>
<protein>
    <submittedName>
        <fullName evidence="1">Uncharacterized protein</fullName>
    </submittedName>
</protein>
<organism evidence="1">
    <name type="scientific">Notodromas monacha</name>
    <dbReference type="NCBI Taxonomy" id="399045"/>
    <lineage>
        <taxon>Eukaryota</taxon>
        <taxon>Metazoa</taxon>
        <taxon>Ecdysozoa</taxon>
        <taxon>Arthropoda</taxon>
        <taxon>Crustacea</taxon>
        <taxon>Oligostraca</taxon>
        <taxon>Ostracoda</taxon>
        <taxon>Podocopa</taxon>
        <taxon>Podocopida</taxon>
        <taxon>Cypridocopina</taxon>
        <taxon>Cypridoidea</taxon>
        <taxon>Cyprididae</taxon>
        <taxon>Notodromas</taxon>
    </lineage>
</organism>
<gene>
    <name evidence="1" type="ORF">NMOB1V02_LOCUS5745</name>
</gene>
<name>A0A7R9BPF2_9CRUS</name>
<accession>A0A7R9BPF2</accession>
<sequence length="87" mass="9687">MPTARGKRLSKETRAPVTATSARFNKAFEDDNGVGGFGAMVEQERPKAWSEPIPEAMDVHVEPELTGDPLLWTMARYISSIYSLHHT</sequence>
<dbReference type="EMBL" id="CAJPEX010001090">
    <property type="protein sequence ID" value="CAG0918182.1"/>
    <property type="molecule type" value="Genomic_DNA"/>
</dbReference>
<dbReference type="Proteomes" id="UP000678499">
    <property type="component" value="Unassembled WGS sequence"/>
</dbReference>
<keyword evidence="2" id="KW-1185">Reference proteome</keyword>
<reference evidence="1" key="1">
    <citation type="submission" date="2020-11" db="EMBL/GenBank/DDBJ databases">
        <authorList>
            <person name="Tran Van P."/>
        </authorList>
    </citation>
    <scope>NUCLEOTIDE SEQUENCE</scope>
</reference>
<dbReference type="EMBL" id="OA883127">
    <property type="protein sequence ID" value="CAD7278030.1"/>
    <property type="molecule type" value="Genomic_DNA"/>
</dbReference>
<evidence type="ECO:0000313" key="2">
    <source>
        <dbReference type="Proteomes" id="UP000678499"/>
    </source>
</evidence>
<dbReference type="AlphaFoldDB" id="A0A7R9BPF2"/>